<protein>
    <submittedName>
        <fullName evidence="1">Uncharacterized protein</fullName>
    </submittedName>
</protein>
<organism evidence="1 2">
    <name type="scientific">Sneathiella chinensis</name>
    <dbReference type="NCBI Taxonomy" id="349750"/>
    <lineage>
        <taxon>Bacteria</taxon>
        <taxon>Pseudomonadati</taxon>
        <taxon>Pseudomonadota</taxon>
        <taxon>Alphaproteobacteria</taxon>
        <taxon>Sneathiellales</taxon>
        <taxon>Sneathiellaceae</taxon>
        <taxon>Sneathiella</taxon>
    </lineage>
</organism>
<name>A0ABQ5U8D7_9PROT</name>
<dbReference type="EMBL" id="BSNF01000008">
    <property type="protein sequence ID" value="GLQ07458.1"/>
    <property type="molecule type" value="Genomic_DNA"/>
</dbReference>
<comment type="caution">
    <text evidence="1">The sequence shown here is derived from an EMBL/GenBank/DDBJ whole genome shotgun (WGS) entry which is preliminary data.</text>
</comment>
<proteinExistence type="predicted"/>
<dbReference type="Proteomes" id="UP001161409">
    <property type="component" value="Unassembled WGS sequence"/>
</dbReference>
<reference evidence="1" key="1">
    <citation type="journal article" date="2014" name="Int. J. Syst. Evol. Microbiol.">
        <title>Complete genome of a new Firmicutes species belonging to the dominant human colonic microbiota ('Ruminococcus bicirculans') reveals two chromosomes and a selective capacity to utilize plant glucans.</title>
        <authorList>
            <consortium name="NISC Comparative Sequencing Program"/>
            <person name="Wegmann U."/>
            <person name="Louis P."/>
            <person name="Goesmann A."/>
            <person name="Henrissat B."/>
            <person name="Duncan S.H."/>
            <person name="Flint H.J."/>
        </authorList>
    </citation>
    <scope>NUCLEOTIDE SEQUENCE</scope>
    <source>
        <strain evidence="1">NBRC 103408</strain>
    </source>
</reference>
<evidence type="ECO:0000313" key="1">
    <source>
        <dbReference type="EMBL" id="GLQ07458.1"/>
    </source>
</evidence>
<gene>
    <name evidence="1" type="ORF">GCM10007924_26790</name>
</gene>
<reference evidence="1" key="2">
    <citation type="submission" date="2023-01" db="EMBL/GenBank/DDBJ databases">
        <title>Draft genome sequence of Sneathiella chinensis strain NBRC 103408.</title>
        <authorList>
            <person name="Sun Q."/>
            <person name="Mori K."/>
        </authorList>
    </citation>
    <scope>NUCLEOTIDE SEQUENCE</scope>
    <source>
        <strain evidence="1">NBRC 103408</strain>
    </source>
</reference>
<sequence length="318" mass="36587">MSEKNGSGSEMDPSTHFVFNHKIFSVEGAHFKLTHDNREPALYVTIGDITGAVPVRSLCHEFGIPDDSQDAQLLRIISGALKFVKEIRPNDSIPTEILDGSASWHIEEIHRNVARGRITMQLVSWLSGSEEIITNSSELENIANNPDTRGKVQNAFQEIAEKLGISKEEVIEKVDDVIRELAYIEALRDHYSQIKKIKSTIDRLNVVYRRDRGMMEDLIRITALLEPVVESFDNMFEELDAQTCEVLTILKNFEPTIELVRNTRDELHQRFMIWDDMIKGWKNLIAEENPLVEKQLKATYRFLAQNYMQGQVWRLGHH</sequence>
<accession>A0ABQ5U8D7</accession>
<keyword evidence="2" id="KW-1185">Reference proteome</keyword>
<evidence type="ECO:0000313" key="2">
    <source>
        <dbReference type="Proteomes" id="UP001161409"/>
    </source>
</evidence>